<feature type="coiled-coil region" evidence="8">
    <location>
        <begin position="11"/>
        <end position="55"/>
    </location>
</feature>
<keyword evidence="11" id="KW-1185">Reference proteome</keyword>
<comment type="similarity">
    <text evidence="6">Belongs to the CFAP45 family.</text>
</comment>
<evidence type="ECO:0000256" key="2">
    <source>
        <dbReference type="ARBA" id="ARBA00022846"/>
    </source>
</evidence>
<evidence type="ECO:0000313" key="10">
    <source>
        <dbReference type="EMBL" id="KAF5826268.1"/>
    </source>
</evidence>
<dbReference type="PANTHER" id="PTHR15504">
    <property type="entry name" value="NASOPHARYNGEAL EPITHELIUM SPECIFIC PROTEIN 1"/>
    <property type="match status" value="1"/>
</dbReference>
<reference evidence="10" key="1">
    <citation type="submission" date="2017-08" db="EMBL/GenBank/DDBJ databases">
        <authorList>
            <person name="Polle J.E."/>
            <person name="Barry K."/>
            <person name="Cushman J."/>
            <person name="Schmutz J."/>
            <person name="Tran D."/>
            <person name="Hathwaick L.T."/>
            <person name="Yim W.C."/>
            <person name="Jenkins J."/>
            <person name="Mckie-Krisberg Z.M."/>
            <person name="Prochnik S."/>
            <person name="Lindquist E."/>
            <person name="Dockter R.B."/>
            <person name="Adam C."/>
            <person name="Molina H."/>
            <person name="Bunkerborg J."/>
            <person name="Jin E."/>
            <person name="Buchheim M."/>
            <person name="Magnuson J."/>
        </authorList>
    </citation>
    <scope>NUCLEOTIDE SEQUENCE</scope>
    <source>
        <strain evidence="10">CCAP 19/18</strain>
    </source>
</reference>
<evidence type="ECO:0000256" key="3">
    <source>
        <dbReference type="ARBA" id="ARBA00023054"/>
    </source>
</evidence>
<comment type="caution">
    <text evidence="10">The sequence shown here is derived from an EMBL/GenBank/DDBJ whole genome shotgun (WGS) entry which is preliminary data.</text>
</comment>
<evidence type="ECO:0000256" key="6">
    <source>
        <dbReference type="ARBA" id="ARBA00034116"/>
    </source>
</evidence>
<comment type="subcellular location">
    <subcellularLocation>
        <location evidence="1">Cell projection</location>
        <location evidence="1">Cilium</location>
        <location evidence="1">Flagellum</location>
    </subcellularLocation>
</comment>
<feature type="domain" description="Trichohyalin-plectin-homology" evidence="9">
    <location>
        <begin position="2"/>
        <end position="91"/>
    </location>
</feature>
<accession>A0ABQ7FV98</accession>
<evidence type="ECO:0000313" key="11">
    <source>
        <dbReference type="Proteomes" id="UP000815325"/>
    </source>
</evidence>
<dbReference type="EMBL" id="MU071108">
    <property type="protein sequence ID" value="KAF5826268.1"/>
    <property type="molecule type" value="Genomic_DNA"/>
</dbReference>
<dbReference type="Pfam" id="PF13868">
    <property type="entry name" value="TPH"/>
    <property type="match status" value="1"/>
</dbReference>
<sequence>VEHDEFMRVLAVNHARELEDLQMQANALTINDKYKEELQAQIASNEELKKKERQMYLEEGRRIREAAEMEKARLAAIKARKLKDLEDAGVPAKYRAELEKYKLQIR</sequence>
<evidence type="ECO:0000256" key="1">
    <source>
        <dbReference type="ARBA" id="ARBA00004230"/>
    </source>
</evidence>
<dbReference type="Proteomes" id="UP000815325">
    <property type="component" value="Unassembled WGS sequence"/>
</dbReference>
<keyword evidence="5" id="KW-0966">Cell projection</keyword>
<dbReference type="InterPro" id="IPR033253">
    <property type="entry name" value="CFAP45"/>
</dbReference>
<dbReference type="PANTHER" id="PTHR15504:SF0">
    <property type="entry name" value="CILIA- AND FLAGELLA-ASSOCIATED PROTEIN 45"/>
    <property type="match status" value="1"/>
</dbReference>
<evidence type="ECO:0000256" key="4">
    <source>
        <dbReference type="ARBA" id="ARBA00023069"/>
    </source>
</evidence>
<protein>
    <recommendedName>
        <fullName evidence="7">Cilia- and flagella-associated protein 45</fullName>
    </recommendedName>
</protein>
<proteinExistence type="inferred from homology"/>
<feature type="non-terminal residue" evidence="10">
    <location>
        <position position="1"/>
    </location>
</feature>
<keyword evidence="2" id="KW-0282">Flagellum</keyword>
<evidence type="ECO:0000256" key="5">
    <source>
        <dbReference type="ARBA" id="ARBA00023273"/>
    </source>
</evidence>
<evidence type="ECO:0000256" key="8">
    <source>
        <dbReference type="SAM" id="Coils"/>
    </source>
</evidence>
<organism evidence="10 11">
    <name type="scientific">Dunaliella salina</name>
    <name type="common">Green alga</name>
    <name type="synonym">Protococcus salinus</name>
    <dbReference type="NCBI Taxonomy" id="3046"/>
    <lineage>
        <taxon>Eukaryota</taxon>
        <taxon>Viridiplantae</taxon>
        <taxon>Chlorophyta</taxon>
        <taxon>core chlorophytes</taxon>
        <taxon>Chlorophyceae</taxon>
        <taxon>CS clade</taxon>
        <taxon>Chlamydomonadales</taxon>
        <taxon>Dunaliellaceae</taxon>
        <taxon>Dunaliella</taxon>
    </lineage>
</organism>
<keyword evidence="3 8" id="KW-0175">Coiled coil</keyword>
<dbReference type="InterPro" id="IPR043597">
    <property type="entry name" value="TPH_dom"/>
</dbReference>
<gene>
    <name evidence="10" type="ORF">DUNSADRAFT_3844</name>
</gene>
<keyword evidence="4" id="KW-0969">Cilium</keyword>
<evidence type="ECO:0000259" key="9">
    <source>
        <dbReference type="Pfam" id="PF13868"/>
    </source>
</evidence>
<name>A0ABQ7FV98_DUNSA</name>
<evidence type="ECO:0000256" key="7">
    <source>
        <dbReference type="ARBA" id="ARBA00034142"/>
    </source>
</evidence>